<reference evidence="2" key="1">
    <citation type="submission" date="2016-11" db="UniProtKB">
        <authorList>
            <consortium name="WormBaseParasite"/>
        </authorList>
    </citation>
    <scope>IDENTIFICATION</scope>
    <source>
        <strain evidence="2">KR3021</strain>
    </source>
</reference>
<dbReference type="Proteomes" id="UP000095286">
    <property type="component" value="Unplaced"/>
</dbReference>
<evidence type="ECO:0000313" key="1">
    <source>
        <dbReference type="Proteomes" id="UP000095286"/>
    </source>
</evidence>
<dbReference type="WBParaSite" id="RSKR_0000067600.1">
    <property type="protein sequence ID" value="RSKR_0000067600.1"/>
    <property type="gene ID" value="RSKR_0000067600"/>
</dbReference>
<accession>A0AC35THU0</accession>
<evidence type="ECO:0000313" key="2">
    <source>
        <dbReference type="WBParaSite" id="RSKR_0000067600.1"/>
    </source>
</evidence>
<proteinExistence type="predicted"/>
<sequence>MSESSFNQQENNNAATQRMIDQLVQLSRSNESLDKLLHEKKEFLFNYTDKLTNEQQINAFQEMRSTLLTKKRQRESEISQLIKEIQDIDVLLDEARTQNLKKRNNVSSKFASVLELLDQTNKSCLDSGLIASPDQFIPVSSVSLTLPSTNSSQIFPIAPPAIDHQVLTNIYAQLTIPNMIFPSSNHHQYQFVNNGHLSTPSQSHAPPMKTCPYCSGQIHRNAPACPLCKKKPKAKIPKKQKKSILKNEPLPLRFEFLELFAELDDKWTKPIDDALTMAGMTIAQVNKFVLFGGGTRVPQILQILAKYLGSKEIGRFLNTDEAASLGAVYYGACLNKGFQVKKFGLEELTDKVAELSVGHEIEKMDAEAINEAIQTLKNFETNEREKAECDAAQSELEAFVYATKDIAANEEFVQYGTTEEIAKVQETAVIVGNWLEDDVTLQTKTEEFKTQYKLIEDAMKVIKSRQKQHIERPHKLRTMKKTLNETVKFIE</sequence>
<organism evidence="1 2">
    <name type="scientific">Rhabditophanes sp. KR3021</name>
    <dbReference type="NCBI Taxonomy" id="114890"/>
    <lineage>
        <taxon>Eukaryota</taxon>
        <taxon>Metazoa</taxon>
        <taxon>Ecdysozoa</taxon>
        <taxon>Nematoda</taxon>
        <taxon>Chromadorea</taxon>
        <taxon>Rhabditida</taxon>
        <taxon>Tylenchina</taxon>
        <taxon>Panagrolaimomorpha</taxon>
        <taxon>Strongyloidoidea</taxon>
        <taxon>Alloionematidae</taxon>
        <taxon>Rhabditophanes</taxon>
    </lineage>
</organism>
<protein>
    <submittedName>
        <fullName evidence="2">C4H2-type domain-containing protein</fullName>
    </submittedName>
</protein>
<name>A0AC35THU0_9BILA</name>